<feature type="chain" id="PRO_5007129850" evidence="1">
    <location>
        <begin position="23"/>
        <end position="79"/>
    </location>
</feature>
<accession>A0A108CSE8</accession>
<gene>
    <name evidence="2" type="ORF">WM16_05600</name>
</gene>
<evidence type="ECO:0000313" key="2">
    <source>
        <dbReference type="EMBL" id="KWK79910.1"/>
    </source>
</evidence>
<dbReference type="RefSeq" id="WP_060233378.1">
    <property type="nucleotide sequence ID" value="NZ_LPJH01000077.1"/>
</dbReference>
<sequence>MFGFRCLYLAVAAMSFTLSAHAAGIDCSAAKTRTDRMICGECYWAVLSNGRRAAVANTQGIVGTDDATLHSVSTFRFDR</sequence>
<evidence type="ECO:0000256" key="1">
    <source>
        <dbReference type="SAM" id="SignalP"/>
    </source>
</evidence>
<keyword evidence="1" id="KW-0732">Signal</keyword>
<protein>
    <submittedName>
        <fullName evidence="2">Uncharacterized protein</fullName>
    </submittedName>
</protein>
<comment type="caution">
    <text evidence="2">The sequence shown here is derived from an EMBL/GenBank/DDBJ whole genome shotgun (WGS) entry which is preliminary data.</text>
</comment>
<name>A0A108CSE8_9BURK</name>
<dbReference type="EMBL" id="LPLU01000046">
    <property type="protein sequence ID" value="KWK79910.1"/>
    <property type="molecule type" value="Genomic_DNA"/>
</dbReference>
<reference evidence="2 3" key="1">
    <citation type="submission" date="2015-11" db="EMBL/GenBank/DDBJ databases">
        <title>Expanding the genomic diversity of Burkholderia species for the development of highly accurate diagnostics.</title>
        <authorList>
            <person name="Sahl J."/>
            <person name="Keim P."/>
            <person name="Wagner D."/>
        </authorList>
    </citation>
    <scope>NUCLEOTIDE SEQUENCE [LARGE SCALE GENOMIC DNA]</scope>
    <source>
        <strain evidence="2 3">MSMB782WGS</strain>
    </source>
</reference>
<feature type="signal peptide" evidence="1">
    <location>
        <begin position="1"/>
        <end position="22"/>
    </location>
</feature>
<dbReference type="Proteomes" id="UP000065504">
    <property type="component" value="Unassembled WGS sequence"/>
</dbReference>
<evidence type="ECO:0000313" key="3">
    <source>
        <dbReference type="Proteomes" id="UP000065504"/>
    </source>
</evidence>
<dbReference type="AlphaFoldDB" id="A0A108CSE8"/>
<proteinExistence type="predicted"/>
<organism evidence="2 3">
    <name type="scientific">Burkholderia ubonensis</name>
    <dbReference type="NCBI Taxonomy" id="101571"/>
    <lineage>
        <taxon>Bacteria</taxon>
        <taxon>Pseudomonadati</taxon>
        <taxon>Pseudomonadota</taxon>
        <taxon>Betaproteobacteria</taxon>
        <taxon>Burkholderiales</taxon>
        <taxon>Burkholderiaceae</taxon>
        <taxon>Burkholderia</taxon>
        <taxon>Burkholderia cepacia complex</taxon>
    </lineage>
</organism>